<accession>A0ABD1UXX8</accession>
<proteinExistence type="predicted"/>
<gene>
    <name evidence="1" type="ORF">Fot_22510</name>
</gene>
<evidence type="ECO:0000313" key="2">
    <source>
        <dbReference type="Proteomes" id="UP001604277"/>
    </source>
</evidence>
<name>A0ABD1UXX8_9LAMI</name>
<dbReference type="AlphaFoldDB" id="A0ABD1UXX8"/>
<dbReference type="Proteomes" id="UP001604277">
    <property type="component" value="Unassembled WGS sequence"/>
</dbReference>
<reference evidence="2" key="1">
    <citation type="submission" date="2024-07" db="EMBL/GenBank/DDBJ databases">
        <title>Two chromosome-level genome assemblies of Korean endemic species Abeliophyllum distichum and Forsythia ovata (Oleaceae).</title>
        <authorList>
            <person name="Jang H."/>
        </authorList>
    </citation>
    <scope>NUCLEOTIDE SEQUENCE [LARGE SCALE GENOMIC DNA]</scope>
</reference>
<evidence type="ECO:0000313" key="1">
    <source>
        <dbReference type="EMBL" id="KAL2529909.1"/>
    </source>
</evidence>
<keyword evidence="2" id="KW-1185">Reference proteome</keyword>
<protein>
    <submittedName>
        <fullName evidence="1">Uncharacterized protein</fullName>
    </submittedName>
</protein>
<comment type="caution">
    <text evidence="1">The sequence shown here is derived from an EMBL/GenBank/DDBJ whole genome shotgun (WGS) entry which is preliminary data.</text>
</comment>
<dbReference type="EMBL" id="JBFOLJ010000006">
    <property type="protein sequence ID" value="KAL2529909.1"/>
    <property type="molecule type" value="Genomic_DNA"/>
</dbReference>
<organism evidence="1 2">
    <name type="scientific">Forsythia ovata</name>
    <dbReference type="NCBI Taxonomy" id="205694"/>
    <lineage>
        <taxon>Eukaryota</taxon>
        <taxon>Viridiplantae</taxon>
        <taxon>Streptophyta</taxon>
        <taxon>Embryophyta</taxon>
        <taxon>Tracheophyta</taxon>
        <taxon>Spermatophyta</taxon>
        <taxon>Magnoliopsida</taxon>
        <taxon>eudicotyledons</taxon>
        <taxon>Gunneridae</taxon>
        <taxon>Pentapetalae</taxon>
        <taxon>asterids</taxon>
        <taxon>lamiids</taxon>
        <taxon>Lamiales</taxon>
        <taxon>Oleaceae</taxon>
        <taxon>Forsythieae</taxon>
        <taxon>Forsythia</taxon>
    </lineage>
</organism>
<sequence>MDLLGKLSVDLADETVNSMHPNTYIREASLKHMGYEFKDEVRRNTRSESSCLGTNKDISPGDVSVGECPSSFVPLANWVAFIADYGAFNAYVLSTFQIDVSKIEGS</sequence>